<organism evidence="1 2">
    <name type="scientific">Dinoponera quadriceps</name>
    <name type="common">South American ant</name>
    <dbReference type="NCBI Taxonomy" id="609295"/>
    <lineage>
        <taxon>Eukaryota</taxon>
        <taxon>Metazoa</taxon>
        <taxon>Ecdysozoa</taxon>
        <taxon>Arthropoda</taxon>
        <taxon>Hexapoda</taxon>
        <taxon>Insecta</taxon>
        <taxon>Pterygota</taxon>
        <taxon>Neoptera</taxon>
        <taxon>Endopterygota</taxon>
        <taxon>Hymenoptera</taxon>
        <taxon>Apocrita</taxon>
        <taxon>Aculeata</taxon>
        <taxon>Formicoidea</taxon>
        <taxon>Formicidae</taxon>
        <taxon>Ponerinae</taxon>
        <taxon>Ponerini</taxon>
        <taxon>Dinoponera</taxon>
    </lineage>
</organism>
<name>A0A6P3X9U3_DINQU</name>
<proteinExistence type="predicted"/>
<dbReference type="GeneID" id="106744708"/>
<protein>
    <submittedName>
        <fullName evidence="2">Uncharacterized protein LOC106744708 isoform X1</fullName>
    </submittedName>
</protein>
<accession>A0A6P3X9U3</accession>
<keyword evidence="1" id="KW-1185">Reference proteome</keyword>
<sequence>MVVVSIALTSGTVGVYGYNRDAATVTGYTRPGVNDAIESCWRTLYAFHRVSSCAGNRRYLPATRYFSIRAFCAHTSQYKCASCEHPDIKITDGTAMVSRNRASVTVQVPQIWQSL</sequence>
<dbReference type="RefSeq" id="XP_014475161.1">
    <property type="nucleotide sequence ID" value="XM_014619675.1"/>
</dbReference>
<gene>
    <name evidence="2" type="primary">LOC106744708</name>
</gene>
<reference evidence="2" key="1">
    <citation type="submission" date="2025-08" db="UniProtKB">
        <authorList>
            <consortium name="RefSeq"/>
        </authorList>
    </citation>
    <scope>IDENTIFICATION</scope>
</reference>
<dbReference type="KEGG" id="dqu:106744708"/>
<dbReference type="AlphaFoldDB" id="A0A6P3X9U3"/>
<dbReference type="Proteomes" id="UP000515204">
    <property type="component" value="Unplaced"/>
</dbReference>
<evidence type="ECO:0000313" key="2">
    <source>
        <dbReference type="RefSeq" id="XP_014475161.1"/>
    </source>
</evidence>
<evidence type="ECO:0000313" key="1">
    <source>
        <dbReference type="Proteomes" id="UP000515204"/>
    </source>
</evidence>